<dbReference type="RefSeq" id="WP_026893296.1">
    <property type="nucleotide sequence ID" value="NZ_QICS01000003.1"/>
</dbReference>
<dbReference type="EMBL" id="QICS01000003">
    <property type="protein sequence ID" value="PXV91669.1"/>
    <property type="molecule type" value="Genomic_DNA"/>
</dbReference>
<accession>A0A318ENH6</accession>
<dbReference type="InterPro" id="IPR010093">
    <property type="entry name" value="SinI_DNA-bd"/>
</dbReference>
<evidence type="ECO:0000259" key="1">
    <source>
        <dbReference type="Pfam" id="PF12728"/>
    </source>
</evidence>
<dbReference type="InterPro" id="IPR036388">
    <property type="entry name" value="WH-like_DNA-bd_sf"/>
</dbReference>
<evidence type="ECO:0000313" key="2">
    <source>
        <dbReference type="EMBL" id="PXV91669.1"/>
    </source>
</evidence>
<dbReference type="AlphaFoldDB" id="A0A318ENH6"/>
<dbReference type="InterPro" id="IPR041657">
    <property type="entry name" value="HTH_17"/>
</dbReference>
<comment type="caution">
    <text evidence="2">The sequence shown here is derived from an EMBL/GenBank/DDBJ whole genome shotgun (WGS) entry which is preliminary data.</text>
</comment>
<gene>
    <name evidence="2" type="ORF">C8E03_103227</name>
</gene>
<dbReference type="Proteomes" id="UP000247523">
    <property type="component" value="Unassembled WGS sequence"/>
</dbReference>
<protein>
    <submittedName>
        <fullName evidence="2">AlpA family transcriptional regulator</fullName>
    </submittedName>
</protein>
<dbReference type="SUPFAM" id="SSF46955">
    <property type="entry name" value="Putative DNA-binding domain"/>
    <property type="match status" value="1"/>
</dbReference>
<dbReference type="Pfam" id="PF12728">
    <property type="entry name" value="HTH_17"/>
    <property type="match status" value="1"/>
</dbReference>
<evidence type="ECO:0000313" key="3">
    <source>
        <dbReference type="Proteomes" id="UP000247523"/>
    </source>
</evidence>
<organism evidence="2 3">
    <name type="scientific">Lachnotalea glycerini</name>
    <dbReference type="NCBI Taxonomy" id="1763509"/>
    <lineage>
        <taxon>Bacteria</taxon>
        <taxon>Bacillati</taxon>
        <taxon>Bacillota</taxon>
        <taxon>Clostridia</taxon>
        <taxon>Lachnospirales</taxon>
        <taxon>Lachnospiraceae</taxon>
        <taxon>Lachnotalea</taxon>
    </lineage>
</organism>
<dbReference type="GO" id="GO:0003677">
    <property type="term" value="F:DNA binding"/>
    <property type="evidence" value="ECO:0007669"/>
    <property type="project" value="InterPro"/>
</dbReference>
<reference evidence="2 3" key="1">
    <citation type="submission" date="2018-05" db="EMBL/GenBank/DDBJ databases">
        <title>Genomic Encyclopedia of Type Strains, Phase IV (KMG-IV): sequencing the most valuable type-strain genomes for metagenomic binning, comparative biology and taxonomic classification.</title>
        <authorList>
            <person name="Goeker M."/>
        </authorList>
    </citation>
    <scope>NUCLEOTIDE SEQUENCE [LARGE SCALE GENOMIC DNA]</scope>
    <source>
        <strain evidence="2 3">DSM 28816</strain>
    </source>
</reference>
<feature type="domain" description="Helix-turn-helix" evidence="1">
    <location>
        <begin position="10"/>
        <end position="56"/>
    </location>
</feature>
<dbReference type="Gene3D" id="1.10.10.10">
    <property type="entry name" value="Winged helix-like DNA-binding domain superfamily/Winged helix DNA-binding domain"/>
    <property type="match status" value="1"/>
</dbReference>
<sequence>MSETMEKWSSLEETAEYLGVTKDTIRNWIKKADIPAHKVGRLWKFKLSEVDAWVKSGKGAL</sequence>
<dbReference type="NCBIfam" id="TIGR01764">
    <property type="entry name" value="excise"/>
    <property type="match status" value="1"/>
</dbReference>
<proteinExistence type="predicted"/>
<name>A0A318ENH6_9FIRM</name>
<dbReference type="InterPro" id="IPR009061">
    <property type="entry name" value="DNA-bd_dom_put_sf"/>
</dbReference>